<dbReference type="EMBL" id="CP108021">
    <property type="protein sequence ID" value="WUM21709.1"/>
    <property type="molecule type" value="Genomic_DNA"/>
</dbReference>
<protein>
    <recommendedName>
        <fullName evidence="2">TY-Chap C-terminal domain-containing protein</fullName>
    </recommendedName>
</protein>
<dbReference type="InterPro" id="IPR054342">
    <property type="entry name" value="TY-Chap_C"/>
</dbReference>
<reference evidence="3 4" key="1">
    <citation type="submission" date="2022-10" db="EMBL/GenBank/DDBJ databases">
        <title>The complete genomes of actinobacterial strains from the NBC collection.</title>
        <authorList>
            <person name="Joergensen T.S."/>
            <person name="Alvarez Arevalo M."/>
            <person name="Sterndorff E.B."/>
            <person name="Faurdal D."/>
            <person name="Vuksanovic O."/>
            <person name="Mourched A.-S."/>
            <person name="Charusanti P."/>
            <person name="Shaw S."/>
            <person name="Blin K."/>
            <person name="Weber T."/>
        </authorList>
    </citation>
    <scope>NUCLEOTIDE SEQUENCE [LARGE SCALE GENOMIC DNA]</scope>
    <source>
        <strain evidence="3 4">NBC_00319</strain>
    </source>
</reference>
<name>A0AAU4K6X9_9NOCA</name>
<organism evidence="3 4">
    <name type="scientific">Williamsia herbipolensis</name>
    <dbReference type="NCBI Taxonomy" id="1603258"/>
    <lineage>
        <taxon>Bacteria</taxon>
        <taxon>Bacillati</taxon>
        <taxon>Actinomycetota</taxon>
        <taxon>Actinomycetes</taxon>
        <taxon>Mycobacteriales</taxon>
        <taxon>Nocardiaceae</taxon>
        <taxon>Williamsia</taxon>
    </lineage>
</organism>
<dbReference type="Pfam" id="PF22554">
    <property type="entry name" value="Chap-C"/>
    <property type="match status" value="1"/>
</dbReference>
<accession>A0AAU4K6X9</accession>
<dbReference type="AlphaFoldDB" id="A0AAU4K6X9"/>
<evidence type="ECO:0000259" key="2">
    <source>
        <dbReference type="Pfam" id="PF22554"/>
    </source>
</evidence>
<dbReference type="Proteomes" id="UP001432128">
    <property type="component" value="Chromosome"/>
</dbReference>
<evidence type="ECO:0000256" key="1">
    <source>
        <dbReference type="SAM" id="MobiDB-lite"/>
    </source>
</evidence>
<proteinExistence type="predicted"/>
<sequence>MASRRTGTPRTGTRGISDELEQLLTLSRAQIDRALTDDGARDGLIELSLDEDLELREAAAAALDRGDDEHARAYEQEASAWRHTARLLRGETGSDRSARSRTA</sequence>
<feature type="compositionally biased region" description="Basic and acidic residues" evidence="1">
    <location>
        <begin position="88"/>
        <end position="103"/>
    </location>
</feature>
<evidence type="ECO:0000313" key="3">
    <source>
        <dbReference type="EMBL" id="WUM21709.1"/>
    </source>
</evidence>
<keyword evidence="4" id="KW-1185">Reference proteome</keyword>
<feature type="domain" description="TY-Chap C-terminal" evidence="2">
    <location>
        <begin position="16"/>
        <end position="90"/>
    </location>
</feature>
<feature type="region of interest" description="Disordered" evidence="1">
    <location>
        <begin position="84"/>
        <end position="103"/>
    </location>
</feature>
<gene>
    <name evidence="3" type="ORF">OG579_08020</name>
</gene>
<dbReference type="KEGG" id="whr:OG579_08020"/>
<dbReference type="RefSeq" id="WP_328858706.1">
    <property type="nucleotide sequence ID" value="NZ_CP108021.1"/>
</dbReference>
<evidence type="ECO:0000313" key="4">
    <source>
        <dbReference type="Proteomes" id="UP001432128"/>
    </source>
</evidence>